<organism evidence="2 3">
    <name type="scientific">Nocardioides humi</name>
    <dbReference type="NCBI Taxonomy" id="449461"/>
    <lineage>
        <taxon>Bacteria</taxon>
        <taxon>Bacillati</taxon>
        <taxon>Actinomycetota</taxon>
        <taxon>Actinomycetes</taxon>
        <taxon>Propionibacteriales</taxon>
        <taxon>Nocardioidaceae</taxon>
        <taxon>Nocardioides</taxon>
    </lineage>
</organism>
<name>A0ABN2A3W8_9ACTN</name>
<dbReference type="Gene3D" id="3.10.180.10">
    <property type="entry name" value="2,3-Dihydroxybiphenyl 1,2-Dioxygenase, domain 1"/>
    <property type="match status" value="1"/>
</dbReference>
<dbReference type="RefSeq" id="WP_141004283.1">
    <property type="nucleotide sequence ID" value="NZ_BAAAOR010000011.1"/>
</dbReference>
<dbReference type="SUPFAM" id="SSF54593">
    <property type="entry name" value="Glyoxalase/Bleomycin resistance protein/Dihydroxybiphenyl dioxygenase"/>
    <property type="match status" value="1"/>
</dbReference>
<keyword evidence="3" id="KW-1185">Reference proteome</keyword>
<protein>
    <submittedName>
        <fullName evidence="2">VOC family protein</fullName>
    </submittedName>
</protein>
<evidence type="ECO:0000313" key="3">
    <source>
        <dbReference type="Proteomes" id="UP001500842"/>
    </source>
</evidence>
<proteinExistence type="predicted"/>
<evidence type="ECO:0000313" key="2">
    <source>
        <dbReference type="EMBL" id="GAA1510890.1"/>
    </source>
</evidence>
<feature type="domain" description="VOC" evidence="1">
    <location>
        <begin position="6"/>
        <end position="132"/>
    </location>
</feature>
<dbReference type="InterPro" id="IPR029068">
    <property type="entry name" value="Glyas_Bleomycin-R_OHBP_Dase"/>
</dbReference>
<accession>A0ABN2A3W8</accession>
<dbReference type="Proteomes" id="UP001500842">
    <property type="component" value="Unassembled WGS sequence"/>
</dbReference>
<comment type="caution">
    <text evidence="2">The sequence shown here is derived from an EMBL/GenBank/DDBJ whole genome shotgun (WGS) entry which is preliminary data.</text>
</comment>
<dbReference type="InterPro" id="IPR037523">
    <property type="entry name" value="VOC_core"/>
</dbReference>
<dbReference type="EMBL" id="BAAAOR010000011">
    <property type="protein sequence ID" value="GAA1510890.1"/>
    <property type="molecule type" value="Genomic_DNA"/>
</dbReference>
<evidence type="ECO:0000259" key="1">
    <source>
        <dbReference type="PROSITE" id="PS51819"/>
    </source>
</evidence>
<dbReference type="Pfam" id="PF13669">
    <property type="entry name" value="Glyoxalase_4"/>
    <property type="match status" value="1"/>
</dbReference>
<sequence length="143" mass="15746">MLRHEDLFHVGIVVEDLQAGMAAYGDPLGLDWRECFYPTPDVLTPEGFHTMEVGAVYSRSGPVHYELLQQHPGGLWADLGLHHLGYFTDDLPGEIERLCAAGATREGVMHRDGSPVGAYLLLDRTRIELIPRSAADRLIGPAV</sequence>
<dbReference type="PROSITE" id="PS51819">
    <property type="entry name" value="VOC"/>
    <property type="match status" value="1"/>
</dbReference>
<reference evidence="2 3" key="1">
    <citation type="journal article" date="2019" name="Int. J. Syst. Evol. Microbiol.">
        <title>The Global Catalogue of Microorganisms (GCM) 10K type strain sequencing project: providing services to taxonomists for standard genome sequencing and annotation.</title>
        <authorList>
            <consortium name="The Broad Institute Genomics Platform"/>
            <consortium name="The Broad Institute Genome Sequencing Center for Infectious Disease"/>
            <person name="Wu L."/>
            <person name="Ma J."/>
        </authorList>
    </citation>
    <scope>NUCLEOTIDE SEQUENCE [LARGE SCALE GENOMIC DNA]</scope>
    <source>
        <strain evidence="2 3">JCM 14942</strain>
    </source>
</reference>
<gene>
    <name evidence="2" type="ORF">GCM10009788_14080</name>
</gene>